<organism evidence="1 2">
    <name type="scientific">Linum trigynum</name>
    <dbReference type="NCBI Taxonomy" id="586398"/>
    <lineage>
        <taxon>Eukaryota</taxon>
        <taxon>Viridiplantae</taxon>
        <taxon>Streptophyta</taxon>
        <taxon>Embryophyta</taxon>
        <taxon>Tracheophyta</taxon>
        <taxon>Spermatophyta</taxon>
        <taxon>Magnoliopsida</taxon>
        <taxon>eudicotyledons</taxon>
        <taxon>Gunneridae</taxon>
        <taxon>Pentapetalae</taxon>
        <taxon>rosids</taxon>
        <taxon>fabids</taxon>
        <taxon>Malpighiales</taxon>
        <taxon>Linaceae</taxon>
        <taxon>Linum</taxon>
    </lineage>
</organism>
<dbReference type="EMBL" id="OZ034816">
    <property type="protein sequence ID" value="CAL1373170.1"/>
    <property type="molecule type" value="Genomic_DNA"/>
</dbReference>
<reference evidence="1 2" key="1">
    <citation type="submission" date="2024-04" db="EMBL/GenBank/DDBJ databases">
        <authorList>
            <person name="Fracassetti M."/>
        </authorList>
    </citation>
    <scope>NUCLEOTIDE SEQUENCE [LARGE SCALE GENOMIC DNA]</scope>
</reference>
<sequence>MRIFCFSVVCGNVAVLHRDLGVFNHLQEGIDEVPTKAIVVMVGQSGYCADARWWVRFGLTETERVEIWRQSSNATVLVIW</sequence>
<gene>
    <name evidence="1" type="ORF">LTRI10_LOCUS15117</name>
</gene>
<dbReference type="AlphaFoldDB" id="A0AAV2DI68"/>
<accession>A0AAV2DI68</accession>
<evidence type="ECO:0000313" key="2">
    <source>
        <dbReference type="Proteomes" id="UP001497516"/>
    </source>
</evidence>
<keyword evidence="2" id="KW-1185">Reference proteome</keyword>
<proteinExistence type="predicted"/>
<name>A0AAV2DI68_9ROSI</name>
<protein>
    <submittedName>
        <fullName evidence="1">Uncharacterized protein</fullName>
    </submittedName>
</protein>
<evidence type="ECO:0000313" key="1">
    <source>
        <dbReference type="EMBL" id="CAL1373170.1"/>
    </source>
</evidence>
<dbReference type="Proteomes" id="UP001497516">
    <property type="component" value="Chromosome 3"/>
</dbReference>